<gene>
    <name evidence="2" type="ORF">JCM17844_28370</name>
</gene>
<dbReference type="Proteomes" id="UP000322084">
    <property type="component" value="Unassembled WGS sequence"/>
</dbReference>
<feature type="chain" id="PRO_5022869578" description="Type-F conjugative transfer system pilin assembly protein TrbC" evidence="1">
    <location>
        <begin position="26"/>
        <end position="174"/>
    </location>
</feature>
<sequence>MAKTQLLCRMTLLFSLMLAAPAVQAEEDTDAWMQRMLEKTTKQAAPSLETKAKPSLLSFVSFSMPDDSLKAILEQTARAGGVTVLRGLVENSFKETALRVGTLAREHGPGFSVDPRLFTEHSVTTVPAFVVVGAESVDKISGNMSLAAALETIAREGDNKSIAQGLLGRLRGAP</sequence>
<reference evidence="2 3" key="1">
    <citation type="submission" date="2019-09" db="EMBL/GenBank/DDBJ databases">
        <title>NBRP : Genome information of microbial organism related human and environment.</title>
        <authorList>
            <person name="Hattori M."/>
            <person name="Oshima K."/>
            <person name="Inaba H."/>
            <person name="Suda W."/>
            <person name="Sakamoto M."/>
            <person name="Iino T."/>
            <person name="Kitahara M."/>
            <person name="Oshida Y."/>
            <person name="Iida T."/>
            <person name="Kudo T."/>
            <person name="Itoh T."/>
            <person name="Ohkuma M."/>
        </authorList>
    </citation>
    <scope>NUCLEOTIDE SEQUENCE [LARGE SCALE GENOMIC DNA]</scope>
    <source>
        <strain evidence="2 3">Hi-2</strain>
    </source>
</reference>
<proteinExistence type="predicted"/>
<dbReference type="InterPro" id="IPR014113">
    <property type="entry name" value="T4SS_TrbC_subgr"/>
</dbReference>
<evidence type="ECO:0008006" key="4">
    <source>
        <dbReference type="Google" id="ProtNLM"/>
    </source>
</evidence>
<accession>A0A5A7MTG6</accession>
<evidence type="ECO:0000256" key="1">
    <source>
        <dbReference type="SAM" id="SignalP"/>
    </source>
</evidence>
<comment type="caution">
    <text evidence="2">The sequence shown here is derived from an EMBL/GenBank/DDBJ whole genome shotgun (WGS) entry which is preliminary data.</text>
</comment>
<dbReference type="EMBL" id="BKCL01000014">
    <property type="protein sequence ID" value="GEQ99200.1"/>
    <property type="molecule type" value="Genomic_DNA"/>
</dbReference>
<protein>
    <recommendedName>
        <fullName evidence="4">Type-F conjugative transfer system pilin assembly protein TrbC</fullName>
    </recommendedName>
</protein>
<feature type="signal peptide" evidence="1">
    <location>
        <begin position="1"/>
        <end position="25"/>
    </location>
</feature>
<dbReference type="RefSeq" id="WP_150001335.1">
    <property type="nucleotide sequence ID" value="NZ_BKCL01000014.1"/>
</dbReference>
<evidence type="ECO:0000313" key="3">
    <source>
        <dbReference type="Proteomes" id="UP000322084"/>
    </source>
</evidence>
<dbReference type="InterPro" id="IPR019106">
    <property type="entry name" value="T4SS_TrbC"/>
</dbReference>
<dbReference type="NCBIfam" id="TIGR02742">
    <property type="entry name" value="TrbC_Ftype"/>
    <property type="match status" value="1"/>
</dbReference>
<evidence type="ECO:0000313" key="2">
    <source>
        <dbReference type="EMBL" id="GEQ99200.1"/>
    </source>
</evidence>
<dbReference type="AlphaFoldDB" id="A0A5A7MTG6"/>
<dbReference type="Pfam" id="PF09673">
    <property type="entry name" value="TrbC_Ftype"/>
    <property type="match status" value="1"/>
</dbReference>
<organism evidence="2 3">
    <name type="scientific">Iodidimonas gelatinilytica</name>
    <dbReference type="NCBI Taxonomy" id="1236966"/>
    <lineage>
        <taxon>Bacteria</taxon>
        <taxon>Pseudomonadati</taxon>
        <taxon>Pseudomonadota</taxon>
        <taxon>Alphaproteobacteria</taxon>
        <taxon>Iodidimonadales</taxon>
        <taxon>Iodidimonadaceae</taxon>
        <taxon>Iodidimonas</taxon>
    </lineage>
</organism>
<name>A0A5A7MTG6_9PROT</name>
<keyword evidence="1" id="KW-0732">Signal</keyword>